<organism evidence="2 3">
    <name type="scientific">Asparagus officinalis</name>
    <name type="common">Garden asparagus</name>
    <dbReference type="NCBI Taxonomy" id="4686"/>
    <lineage>
        <taxon>Eukaryota</taxon>
        <taxon>Viridiplantae</taxon>
        <taxon>Streptophyta</taxon>
        <taxon>Embryophyta</taxon>
        <taxon>Tracheophyta</taxon>
        <taxon>Spermatophyta</taxon>
        <taxon>Magnoliopsida</taxon>
        <taxon>Liliopsida</taxon>
        <taxon>Asparagales</taxon>
        <taxon>Asparagaceae</taxon>
        <taxon>Asparagoideae</taxon>
        <taxon>Asparagus</taxon>
    </lineage>
</organism>
<keyword evidence="3" id="KW-1185">Reference proteome</keyword>
<feature type="region of interest" description="Disordered" evidence="1">
    <location>
        <begin position="1"/>
        <end position="103"/>
    </location>
</feature>
<evidence type="ECO:0000313" key="2">
    <source>
        <dbReference type="EMBL" id="ONK68853.1"/>
    </source>
</evidence>
<dbReference type="EMBL" id="CM007385">
    <property type="protein sequence ID" value="ONK68853.1"/>
    <property type="molecule type" value="Genomic_DNA"/>
</dbReference>
<evidence type="ECO:0000256" key="1">
    <source>
        <dbReference type="SAM" id="MobiDB-lite"/>
    </source>
</evidence>
<feature type="compositionally biased region" description="Polar residues" evidence="1">
    <location>
        <begin position="44"/>
        <end position="75"/>
    </location>
</feature>
<dbReference type="Proteomes" id="UP000243459">
    <property type="component" value="Chromosome 5"/>
</dbReference>
<gene>
    <name evidence="2" type="ORF">A4U43_C05F16700</name>
</gene>
<dbReference type="AlphaFoldDB" id="A0A5P1ET58"/>
<protein>
    <submittedName>
        <fullName evidence="2">Uncharacterized protein</fullName>
    </submittedName>
</protein>
<feature type="compositionally biased region" description="Polar residues" evidence="1">
    <location>
        <begin position="83"/>
        <end position="94"/>
    </location>
</feature>
<sequence>MERARMFGDSSTTHTQATDFEQHDNPQEFSVQQTSEQEAHVQQIPAQETSLETHEQQTSSIVESQEDAQQSSSIPQEEDNAQPVASDQSHGTVTRSRHGILKPNPKYVNLTVINIPSEPHMCIFLMKNFALIEELERRE</sequence>
<name>A0A5P1ET58_ASPOF</name>
<proteinExistence type="predicted"/>
<evidence type="ECO:0000313" key="3">
    <source>
        <dbReference type="Proteomes" id="UP000243459"/>
    </source>
</evidence>
<dbReference type="Gramene" id="ONK68853">
    <property type="protein sequence ID" value="ONK68853"/>
    <property type="gene ID" value="A4U43_C05F16700"/>
</dbReference>
<feature type="compositionally biased region" description="Polar residues" evidence="1">
    <location>
        <begin position="9"/>
        <end position="19"/>
    </location>
</feature>
<reference evidence="3" key="1">
    <citation type="journal article" date="2017" name="Nat. Commun.">
        <title>The asparagus genome sheds light on the origin and evolution of a young Y chromosome.</title>
        <authorList>
            <person name="Harkess A."/>
            <person name="Zhou J."/>
            <person name="Xu C."/>
            <person name="Bowers J.E."/>
            <person name="Van der Hulst R."/>
            <person name="Ayyampalayam S."/>
            <person name="Mercati F."/>
            <person name="Riccardi P."/>
            <person name="McKain M.R."/>
            <person name="Kakrana A."/>
            <person name="Tang H."/>
            <person name="Ray J."/>
            <person name="Groenendijk J."/>
            <person name="Arikit S."/>
            <person name="Mathioni S.M."/>
            <person name="Nakano M."/>
            <person name="Shan H."/>
            <person name="Telgmann-Rauber A."/>
            <person name="Kanno A."/>
            <person name="Yue Z."/>
            <person name="Chen H."/>
            <person name="Li W."/>
            <person name="Chen Y."/>
            <person name="Xu X."/>
            <person name="Zhang Y."/>
            <person name="Luo S."/>
            <person name="Chen H."/>
            <person name="Gao J."/>
            <person name="Mao Z."/>
            <person name="Pires J.C."/>
            <person name="Luo M."/>
            <person name="Kudrna D."/>
            <person name="Wing R.A."/>
            <person name="Meyers B.C."/>
            <person name="Yi K."/>
            <person name="Kong H."/>
            <person name="Lavrijsen P."/>
            <person name="Sunseri F."/>
            <person name="Falavigna A."/>
            <person name="Ye Y."/>
            <person name="Leebens-Mack J.H."/>
            <person name="Chen G."/>
        </authorList>
    </citation>
    <scope>NUCLEOTIDE SEQUENCE [LARGE SCALE GENOMIC DNA]</scope>
    <source>
        <strain evidence="3">cv. DH0086</strain>
    </source>
</reference>
<accession>A0A5P1ET58</accession>
<feature type="compositionally biased region" description="Polar residues" evidence="1">
    <location>
        <begin position="27"/>
        <end position="36"/>
    </location>
</feature>